<evidence type="ECO:0000313" key="3">
    <source>
        <dbReference type="Proteomes" id="UP000278081"/>
    </source>
</evidence>
<sequence>MQATFLTRVPALSNPSATSSSVMLGLEPSIHTAPTSSCGMGPRLKAEDDRDWGACSRRTRPGEPGQKV</sequence>
<protein>
    <submittedName>
        <fullName evidence="2">Uncharacterized protein</fullName>
    </submittedName>
</protein>
<evidence type="ECO:0000313" key="2">
    <source>
        <dbReference type="EMBL" id="RUL98681.1"/>
    </source>
</evidence>
<feature type="compositionally biased region" description="Polar residues" evidence="1">
    <location>
        <begin position="13"/>
        <end position="22"/>
    </location>
</feature>
<dbReference type="AlphaFoldDB" id="A0A3S0Q2Q8"/>
<proteinExistence type="predicted"/>
<organism evidence="2 3">
    <name type="scientific">Rhizobium chutanense</name>
    <dbReference type="NCBI Taxonomy" id="2035448"/>
    <lineage>
        <taxon>Bacteria</taxon>
        <taxon>Pseudomonadati</taxon>
        <taxon>Pseudomonadota</taxon>
        <taxon>Alphaproteobacteria</taxon>
        <taxon>Hyphomicrobiales</taxon>
        <taxon>Rhizobiaceae</taxon>
        <taxon>Rhizobium/Agrobacterium group</taxon>
        <taxon>Rhizobium</taxon>
    </lineage>
</organism>
<evidence type="ECO:0000256" key="1">
    <source>
        <dbReference type="SAM" id="MobiDB-lite"/>
    </source>
</evidence>
<dbReference type="EMBL" id="RJTJ01000034">
    <property type="protein sequence ID" value="RUL98681.1"/>
    <property type="molecule type" value="Genomic_DNA"/>
</dbReference>
<feature type="region of interest" description="Disordered" evidence="1">
    <location>
        <begin position="1"/>
        <end position="68"/>
    </location>
</feature>
<accession>A0A3S0Q2Q8</accession>
<name>A0A3S0Q2Q8_9HYPH</name>
<dbReference type="Proteomes" id="UP000278081">
    <property type="component" value="Unassembled WGS sequence"/>
</dbReference>
<comment type="caution">
    <text evidence="2">The sequence shown here is derived from an EMBL/GenBank/DDBJ whole genome shotgun (WGS) entry which is preliminary data.</text>
</comment>
<reference evidence="2 3" key="1">
    <citation type="submission" date="2018-11" db="EMBL/GenBank/DDBJ databases">
        <title>Rhizobium chutanense sp. nov., isolated from root nodules of Phaseolus vulgaris in China.</title>
        <authorList>
            <person name="Huo Y."/>
        </authorList>
    </citation>
    <scope>NUCLEOTIDE SEQUENCE [LARGE SCALE GENOMIC DNA]</scope>
    <source>
        <strain evidence="2 3">C16</strain>
    </source>
</reference>
<gene>
    <name evidence="2" type="ORF">EFR84_28245</name>
</gene>